<dbReference type="InterPro" id="IPR001992">
    <property type="entry name" value="T2SS_GspF/T4SS_PilC_CS"/>
</dbReference>
<keyword evidence="4" id="KW-1003">Cell membrane</keyword>
<evidence type="ECO:0000256" key="9">
    <source>
        <dbReference type="RuleBase" id="RU003923"/>
    </source>
</evidence>
<comment type="caution">
    <text evidence="12">The sequence shown here is derived from an EMBL/GenBank/DDBJ whole genome shotgun (WGS) entry which is preliminary data.</text>
</comment>
<evidence type="ECO:0000256" key="8">
    <source>
        <dbReference type="ARBA" id="ARBA00023136"/>
    </source>
</evidence>
<evidence type="ECO:0000256" key="4">
    <source>
        <dbReference type="ARBA" id="ARBA00022475"/>
    </source>
</evidence>
<comment type="similarity">
    <text evidence="2 9">Belongs to the GSP F family.</text>
</comment>
<organism evidence="12 13">
    <name type="scientific">bacterium (Candidatus Ratteibacteria) CG15_BIG_FIL_POST_REV_8_21_14_020_41_12</name>
    <dbReference type="NCBI Taxonomy" id="2014291"/>
    <lineage>
        <taxon>Bacteria</taxon>
        <taxon>Candidatus Ratteibacteria</taxon>
    </lineage>
</organism>
<dbReference type="PROSITE" id="PS00874">
    <property type="entry name" value="T2SP_F"/>
    <property type="match status" value="1"/>
</dbReference>
<feature type="domain" description="Type II secretion system protein GspF" evidence="11">
    <location>
        <begin position="269"/>
        <end position="391"/>
    </location>
</feature>
<reference evidence="13" key="1">
    <citation type="submission" date="2017-09" db="EMBL/GenBank/DDBJ databases">
        <title>Depth-based differentiation of microbial function through sediment-hosted aquifers and enrichment of novel symbionts in the deep terrestrial subsurface.</title>
        <authorList>
            <person name="Probst A.J."/>
            <person name="Ladd B."/>
            <person name="Jarett J.K."/>
            <person name="Geller-Mcgrath D.E."/>
            <person name="Sieber C.M.K."/>
            <person name="Emerson J.B."/>
            <person name="Anantharaman K."/>
            <person name="Thomas B.C."/>
            <person name="Malmstrom R."/>
            <person name="Stieglmeier M."/>
            <person name="Klingl A."/>
            <person name="Woyke T."/>
            <person name="Ryan C.M."/>
            <person name="Banfield J.F."/>
        </authorList>
    </citation>
    <scope>NUCLEOTIDE SEQUENCE [LARGE SCALE GENOMIC DNA]</scope>
</reference>
<feature type="domain" description="Type II secretion system protein GspF" evidence="11">
    <location>
        <begin position="66"/>
        <end position="189"/>
    </location>
</feature>
<keyword evidence="5" id="KW-0997">Cell inner membrane</keyword>
<dbReference type="Pfam" id="PF00482">
    <property type="entry name" value="T2SSF"/>
    <property type="match status" value="2"/>
</dbReference>
<proteinExistence type="inferred from homology"/>
<comment type="subcellular location">
    <subcellularLocation>
        <location evidence="1">Cell inner membrane</location>
        <topology evidence="1">Multi-pass membrane protein</topology>
    </subcellularLocation>
    <subcellularLocation>
        <location evidence="9">Cell membrane</location>
        <topology evidence="9">Multi-pass membrane protein</topology>
    </subcellularLocation>
</comment>
<keyword evidence="3 9" id="KW-0813">Transport</keyword>
<dbReference type="GO" id="GO:0015628">
    <property type="term" value="P:protein secretion by the type II secretion system"/>
    <property type="evidence" value="ECO:0007669"/>
    <property type="project" value="TreeGrafter"/>
</dbReference>
<dbReference type="Gene3D" id="1.20.81.30">
    <property type="entry name" value="Type II secretion system (T2SS), domain F"/>
    <property type="match status" value="2"/>
</dbReference>
<evidence type="ECO:0000256" key="2">
    <source>
        <dbReference type="ARBA" id="ARBA00005745"/>
    </source>
</evidence>
<evidence type="ECO:0000256" key="10">
    <source>
        <dbReference type="SAM" id="Phobius"/>
    </source>
</evidence>
<evidence type="ECO:0000256" key="3">
    <source>
        <dbReference type="ARBA" id="ARBA00022448"/>
    </source>
</evidence>
<feature type="transmembrane region" description="Helical" evidence="10">
    <location>
        <begin position="162"/>
        <end position="188"/>
    </location>
</feature>
<evidence type="ECO:0000259" key="11">
    <source>
        <dbReference type="Pfam" id="PF00482"/>
    </source>
</evidence>
<dbReference type="InterPro" id="IPR003004">
    <property type="entry name" value="GspF/PilC"/>
</dbReference>
<dbReference type="PRINTS" id="PR00812">
    <property type="entry name" value="BCTERIALGSPF"/>
</dbReference>
<sequence>MATFVYQALNRKGQRLTGSIDALDERESRLFLRKRSLYPIQIGQKAKISYGVSRRRVKEEELVALFREISTLVSAHLPLTEALGVLASSLKNEYLKKVILEIKEQVSEGRSLSAALENYQGTLFPPMLIHMIKASEKSGSLPLILSRFADFKEKSLFIKSKIFSILTYPIIMIIVGFVVLSFLFTFVLPTITKIFTENNLHLPLFTSILLKTTNFLKGSWFLILFFFVVLVFAFRRYIKTPSGSLRFDRFKLKIPFFSGILRKSDVANFSRTLSTLLSGGVDLLTSFGILKGIVRSKLFAKSIEVAKIDLGKGIPMSNALDKEDFFPGPAISLIAAGEKSGQIEIVLNKIAELYEGEVEAKTMRFISLLEPMMILLMGLVVGLLVLSILLPIFEISQTIH</sequence>
<evidence type="ECO:0000256" key="1">
    <source>
        <dbReference type="ARBA" id="ARBA00004429"/>
    </source>
</evidence>
<name>A0A2M7GWI5_9BACT</name>
<dbReference type="Proteomes" id="UP000230025">
    <property type="component" value="Unassembled WGS sequence"/>
</dbReference>
<dbReference type="FunFam" id="1.20.81.30:FF:000001">
    <property type="entry name" value="Type II secretion system protein F"/>
    <property type="match status" value="1"/>
</dbReference>
<evidence type="ECO:0000256" key="7">
    <source>
        <dbReference type="ARBA" id="ARBA00022989"/>
    </source>
</evidence>
<dbReference type="AlphaFoldDB" id="A0A2M7GWI5"/>
<protein>
    <recommendedName>
        <fullName evidence="11">Type II secretion system protein GspF domain-containing protein</fullName>
    </recommendedName>
</protein>
<evidence type="ECO:0000313" key="13">
    <source>
        <dbReference type="Proteomes" id="UP000230025"/>
    </source>
</evidence>
<accession>A0A2M7GWI5</accession>
<feature type="transmembrane region" description="Helical" evidence="10">
    <location>
        <begin position="219"/>
        <end position="238"/>
    </location>
</feature>
<gene>
    <name evidence="12" type="ORF">COW28_06825</name>
</gene>
<feature type="transmembrane region" description="Helical" evidence="10">
    <location>
        <begin position="373"/>
        <end position="393"/>
    </location>
</feature>
<dbReference type="EMBL" id="PFFY01000320">
    <property type="protein sequence ID" value="PIW31798.1"/>
    <property type="molecule type" value="Genomic_DNA"/>
</dbReference>
<dbReference type="PANTHER" id="PTHR30012:SF0">
    <property type="entry name" value="TYPE II SECRETION SYSTEM PROTEIN F-RELATED"/>
    <property type="match status" value="1"/>
</dbReference>
<evidence type="ECO:0000256" key="6">
    <source>
        <dbReference type="ARBA" id="ARBA00022692"/>
    </source>
</evidence>
<keyword evidence="6 9" id="KW-0812">Transmembrane</keyword>
<dbReference type="GO" id="GO:0005886">
    <property type="term" value="C:plasma membrane"/>
    <property type="evidence" value="ECO:0007669"/>
    <property type="project" value="UniProtKB-SubCell"/>
</dbReference>
<keyword evidence="8 10" id="KW-0472">Membrane</keyword>
<dbReference type="PANTHER" id="PTHR30012">
    <property type="entry name" value="GENERAL SECRETION PATHWAY PROTEIN"/>
    <property type="match status" value="1"/>
</dbReference>
<evidence type="ECO:0000256" key="5">
    <source>
        <dbReference type="ARBA" id="ARBA00022519"/>
    </source>
</evidence>
<dbReference type="InterPro" id="IPR042094">
    <property type="entry name" value="T2SS_GspF_sf"/>
</dbReference>
<evidence type="ECO:0000313" key="12">
    <source>
        <dbReference type="EMBL" id="PIW31798.1"/>
    </source>
</evidence>
<dbReference type="InterPro" id="IPR018076">
    <property type="entry name" value="T2SS_GspF_dom"/>
</dbReference>
<keyword evidence="7 10" id="KW-1133">Transmembrane helix</keyword>